<dbReference type="EMBL" id="ML208452">
    <property type="protein sequence ID" value="TFK64994.1"/>
    <property type="molecule type" value="Genomic_DNA"/>
</dbReference>
<gene>
    <name evidence="1" type="ORF">BDN72DRAFT_922060</name>
</gene>
<sequence>MASSFDVNGPPPPYQAHVDTPRRAVADSFDFTNHTLPEHPTLSEFDIEFGTPSNSFPEPRPDSDLPSRPDLWFWDDTDHNLPAPSDILYNGLFGLYSASAADLPQPETSAASTPSVVNTAVNSIPTATAPVDTVYTSTNLPHPPSSSLSTTPSGSSRQRTAAILKTFEAIIHIRQPVPIATKAGSKRSRRGSVAVTTATKVQIKKYGPIDLRLDATWDAFRADIAEPLSVLIDALDLASMEYKLVKPANSPIVPLRDNHAYTSFIRHVSQKPEVGVYIYMDPPCVHPPTTAPTTSATPAPFPCPSPLSNANDDLSDGEDHPQKKPRFDDSLQPFIDEIDEKYPPGLCSAHPDKQCFYHLRSKLHFELDRPRKLVWGAAIKKGSATINTIPISSTLFRAKFAMKVSSSNSTDTIPSAGPIPAAAYPFTFTFPHPSFPAHPMYPNAMHHAPMWGSGSQPQGSQQPEPLRTDGTVDEFCQMFNLSAEIKAGLDALGFEIGDDLSPLSQEDWKAAGFKPLVWQRVCQSYMQYQHRN</sequence>
<organism evidence="1 2">
    <name type="scientific">Pluteus cervinus</name>
    <dbReference type="NCBI Taxonomy" id="181527"/>
    <lineage>
        <taxon>Eukaryota</taxon>
        <taxon>Fungi</taxon>
        <taxon>Dikarya</taxon>
        <taxon>Basidiomycota</taxon>
        <taxon>Agaricomycotina</taxon>
        <taxon>Agaricomycetes</taxon>
        <taxon>Agaricomycetidae</taxon>
        <taxon>Agaricales</taxon>
        <taxon>Pluteineae</taxon>
        <taxon>Pluteaceae</taxon>
        <taxon>Pluteus</taxon>
    </lineage>
</organism>
<dbReference type="Proteomes" id="UP000308600">
    <property type="component" value="Unassembled WGS sequence"/>
</dbReference>
<accession>A0ACD3AHZ8</accession>
<evidence type="ECO:0000313" key="1">
    <source>
        <dbReference type="EMBL" id="TFK64994.1"/>
    </source>
</evidence>
<protein>
    <submittedName>
        <fullName evidence="1">Uncharacterized protein</fullName>
    </submittedName>
</protein>
<reference evidence="1 2" key="1">
    <citation type="journal article" date="2019" name="Nat. Ecol. Evol.">
        <title>Megaphylogeny resolves global patterns of mushroom evolution.</title>
        <authorList>
            <person name="Varga T."/>
            <person name="Krizsan K."/>
            <person name="Foldi C."/>
            <person name="Dima B."/>
            <person name="Sanchez-Garcia M."/>
            <person name="Sanchez-Ramirez S."/>
            <person name="Szollosi G.J."/>
            <person name="Szarkandi J.G."/>
            <person name="Papp V."/>
            <person name="Albert L."/>
            <person name="Andreopoulos W."/>
            <person name="Angelini C."/>
            <person name="Antonin V."/>
            <person name="Barry K.W."/>
            <person name="Bougher N.L."/>
            <person name="Buchanan P."/>
            <person name="Buyck B."/>
            <person name="Bense V."/>
            <person name="Catcheside P."/>
            <person name="Chovatia M."/>
            <person name="Cooper J."/>
            <person name="Damon W."/>
            <person name="Desjardin D."/>
            <person name="Finy P."/>
            <person name="Geml J."/>
            <person name="Haridas S."/>
            <person name="Hughes K."/>
            <person name="Justo A."/>
            <person name="Karasinski D."/>
            <person name="Kautmanova I."/>
            <person name="Kiss B."/>
            <person name="Kocsube S."/>
            <person name="Kotiranta H."/>
            <person name="LaButti K.M."/>
            <person name="Lechner B.E."/>
            <person name="Liimatainen K."/>
            <person name="Lipzen A."/>
            <person name="Lukacs Z."/>
            <person name="Mihaltcheva S."/>
            <person name="Morgado L.N."/>
            <person name="Niskanen T."/>
            <person name="Noordeloos M.E."/>
            <person name="Ohm R.A."/>
            <person name="Ortiz-Santana B."/>
            <person name="Ovrebo C."/>
            <person name="Racz N."/>
            <person name="Riley R."/>
            <person name="Savchenko A."/>
            <person name="Shiryaev A."/>
            <person name="Soop K."/>
            <person name="Spirin V."/>
            <person name="Szebenyi C."/>
            <person name="Tomsovsky M."/>
            <person name="Tulloss R.E."/>
            <person name="Uehling J."/>
            <person name="Grigoriev I.V."/>
            <person name="Vagvolgyi C."/>
            <person name="Papp T."/>
            <person name="Martin F.M."/>
            <person name="Miettinen O."/>
            <person name="Hibbett D.S."/>
            <person name="Nagy L.G."/>
        </authorList>
    </citation>
    <scope>NUCLEOTIDE SEQUENCE [LARGE SCALE GENOMIC DNA]</scope>
    <source>
        <strain evidence="1 2">NL-1719</strain>
    </source>
</reference>
<proteinExistence type="predicted"/>
<keyword evidence="2" id="KW-1185">Reference proteome</keyword>
<evidence type="ECO:0000313" key="2">
    <source>
        <dbReference type="Proteomes" id="UP000308600"/>
    </source>
</evidence>
<name>A0ACD3AHZ8_9AGAR</name>